<dbReference type="InParanoid" id="E9FUU8"/>
<dbReference type="Proteomes" id="UP000000305">
    <property type="component" value="Unassembled WGS sequence"/>
</dbReference>
<evidence type="ECO:0008006" key="3">
    <source>
        <dbReference type="Google" id="ProtNLM"/>
    </source>
</evidence>
<sequence>MASGFRCLSLRASYPTTSPMVWTKSNQSIDLVVNNRVYGAINKSFNGVQCYVDKPKALAISRFHSLGEFISNDNHISSNTADGLFHMECSPKMVERNYTALSLQQHVQANDFVRQFKSNSHFSLGTEQLEHCHLKIEDAQLRQTLTSMTVDQSSFVAYFSSQLSDNERLLLSTGTPSKNVSNNIQNQGLPTPSQLQHVFNVLSTTLPRLFIEPMNYKIYSPDIVFDNRIRGTRTVGLYHYVKQVALLRCVGHLKYAYVRFEILKITQHPEEGTIKVRWRITGISGLKVLLQFWRYKLWQWKEILQKQESWYDGFSTFHVNSNGVVSLHVADKMMPDDEKVAETNKGLLAAKLALLLGLLPQQNSNNLSDVMENLLINSTGKDQA</sequence>
<dbReference type="InterPro" id="IPR018790">
    <property type="entry name" value="DUF2358"/>
</dbReference>
<name>E9FUU8_DAPPU</name>
<dbReference type="OrthoDB" id="44820at2759"/>
<reference evidence="1 2" key="1">
    <citation type="journal article" date="2011" name="Science">
        <title>The ecoresponsive genome of Daphnia pulex.</title>
        <authorList>
            <person name="Colbourne J.K."/>
            <person name="Pfrender M.E."/>
            <person name="Gilbert D."/>
            <person name="Thomas W.K."/>
            <person name="Tucker A."/>
            <person name="Oakley T.H."/>
            <person name="Tokishita S."/>
            <person name="Aerts A."/>
            <person name="Arnold G.J."/>
            <person name="Basu M.K."/>
            <person name="Bauer D.J."/>
            <person name="Caceres C.E."/>
            <person name="Carmel L."/>
            <person name="Casola C."/>
            <person name="Choi J.H."/>
            <person name="Detter J.C."/>
            <person name="Dong Q."/>
            <person name="Dusheyko S."/>
            <person name="Eads B.D."/>
            <person name="Frohlich T."/>
            <person name="Geiler-Samerotte K.A."/>
            <person name="Gerlach D."/>
            <person name="Hatcher P."/>
            <person name="Jogdeo S."/>
            <person name="Krijgsveld J."/>
            <person name="Kriventseva E.V."/>
            <person name="Kultz D."/>
            <person name="Laforsch C."/>
            <person name="Lindquist E."/>
            <person name="Lopez J."/>
            <person name="Manak J.R."/>
            <person name="Muller J."/>
            <person name="Pangilinan J."/>
            <person name="Patwardhan R.P."/>
            <person name="Pitluck S."/>
            <person name="Pritham E.J."/>
            <person name="Rechtsteiner A."/>
            <person name="Rho M."/>
            <person name="Rogozin I.B."/>
            <person name="Sakarya O."/>
            <person name="Salamov A."/>
            <person name="Schaack S."/>
            <person name="Shapiro H."/>
            <person name="Shiga Y."/>
            <person name="Skalitzky C."/>
            <person name="Smith Z."/>
            <person name="Souvorov A."/>
            <person name="Sung W."/>
            <person name="Tang Z."/>
            <person name="Tsuchiya D."/>
            <person name="Tu H."/>
            <person name="Vos H."/>
            <person name="Wang M."/>
            <person name="Wolf Y.I."/>
            <person name="Yamagata H."/>
            <person name="Yamada T."/>
            <person name="Ye Y."/>
            <person name="Shaw J.R."/>
            <person name="Andrews J."/>
            <person name="Crease T.J."/>
            <person name="Tang H."/>
            <person name="Lucas S.M."/>
            <person name="Robertson H.M."/>
            <person name="Bork P."/>
            <person name="Koonin E.V."/>
            <person name="Zdobnov E.M."/>
            <person name="Grigoriev I.V."/>
            <person name="Lynch M."/>
            <person name="Boore J.L."/>
        </authorList>
    </citation>
    <scope>NUCLEOTIDE SEQUENCE [LARGE SCALE GENOMIC DNA]</scope>
</reference>
<organism evidence="1 2">
    <name type="scientific">Daphnia pulex</name>
    <name type="common">Water flea</name>
    <dbReference type="NCBI Taxonomy" id="6669"/>
    <lineage>
        <taxon>Eukaryota</taxon>
        <taxon>Metazoa</taxon>
        <taxon>Ecdysozoa</taxon>
        <taxon>Arthropoda</taxon>
        <taxon>Crustacea</taxon>
        <taxon>Branchiopoda</taxon>
        <taxon>Diplostraca</taxon>
        <taxon>Cladocera</taxon>
        <taxon>Anomopoda</taxon>
        <taxon>Daphniidae</taxon>
        <taxon>Daphnia</taxon>
    </lineage>
</organism>
<keyword evidence="2" id="KW-1185">Reference proteome</keyword>
<proteinExistence type="predicted"/>
<evidence type="ECO:0000313" key="2">
    <source>
        <dbReference type="Proteomes" id="UP000000305"/>
    </source>
</evidence>
<accession>E9FUU8</accession>
<dbReference type="KEGG" id="dpx:DAPPUDRAFT_95812"/>
<dbReference type="eggNOG" id="KOG4457">
    <property type="taxonomic scope" value="Eukaryota"/>
</dbReference>
<dbReference type="EMBL" id="GL732525">
    <property type="protein sequence ID" value="EFX88858.1"/>
    <property type="molecule type" value="Genomic_DNA"/>
</dbReference>
<dbReference type="HOGENOM" id="CLU_058291_1_0_1"/>
<dbReference type="Pfam" id="PF10184">
    <property type="entry name" value="DUF2358"/>
    <property type="match status" value="1"/>
</dbReference>
<dbReference type="PANTHER" id="PTHR31094">
    <property type="entry name" value="RIKEN CDNA 2310061I04 GENE"/>
    <property type="match status" value="1"/>
</dbReference>
<protein>
    <recommendedName>
        <fullName evidence="3">EOG090X09QP</fullName>
    </recommendedName>
</protein>
<dbReference type="AlphaFoldDB" id="E9FUU8"/>
<evidence type="ECO:0000313" key="1">
    <source>
        <dbReference type="EMBL" id="EFX88858.1"/>
    </source>
</evidence>
<gene>
    <name evidence="1" type="ORF">DAPPUDRAFT_95812</name>
</gene>
<dbReference type="PANTHER" id="PTHR31094:SF2">
    <property type="entry name" value="RIKEN CDNA 2310061I04 GENE"/>
    <property type="match status" value="1"/>
</dbReference>
<dbReference type="STRING" id="6669.E9FUU8"/>